<dbReference type="PANTHER" id="PTHR23112:SF0">
    <property type="entry name" value="TRANSMEMBRANE PROTEIN 116"/>
    <property type="match status" value="1"/>
</dbReference>
<feature type="transmembrane region" description="Helical" evidence="6">
    <location>
        <begin position="406"/>
        <end position="425"/>
    </location>
</feature>
<feature type="transmembrane region" description="Helical" evidence="6">
    <location>
        <begin position="163"/>
        <end position="181"/>
    </location>
</feature>
<gene>
    <name evidence="7" type="ORF">L201_006920</name>
</gene>
<reference evidence="7 8" key="1">
    <citation type="submission" date="2024-01" db="EMBL/GenBank/DDBJ databases">
        <title>Comparative genomics of Cryptococcus and Kwoniella reveals pathogenesis evolution and contrasting modes of karyotype evolution via chromosome fusion or intercentromeric recombination.</title>
        <authorList>
            <person name="Coelho M.A."/>
            <person name="David-Palma M."/>
            <person name="Shea T."/>
            <person name="Bowers K."/>
            <person name="McGinley-Smith S."/>
            <person name="Mohammad A.W."/>
            <person name="Gnirke A."/>
            <person name="Yurkov A.M."/>
            <person name="Nowrousian M."/>
            <person name="Sun S."/>
            <person name="Cuomo C.A."/>
            <person name="Heitman J."/>
        </authorList>
    </citation>
    <scope>NUCLEOTIDE SEQUENCE [LARGE SCALE GENOMIC DNA]</scope>
    <source>
        <strain evidence="7 8">CBS 6074</strain>
    </source>
</reference>
<feature type="compositionally biased region" description="Polar residues" evidence="5">
    <location>
        <begin position="525"/>
        <end position="534"/>
    </location>
</feature>
<feature type="transmembrane region" description="Helical" evidence="6">
    <location>
        <begin position="124"/>
        <end position="151"/>
    </location>
</feature>
<evidence type="ECO:0000256" key="2">
    <source>
        <dbReference type="ARBA" id="ARBA00022692"/>
    </source>
</evidence>
<dbReference type="GeneID" id="91097589"/>
<name>A0AAX4K302_9TREE</name>
<feature type="region of interest" description="Disordered" evidence="5">
    <location>
        <begin position="525"/>
        <end position="555"/>
    </location>
</feature>
<keyword evidence="4 6" id="KW-0472">Membrane</keyword>
<accession>A0AAX4K302</accession>
<feature type="compositionally biased region" description="Basic and acidic residues" evidence="5">
    <location>
        <begin position="703"/>
        <end position="722"/>
    </location>
</feature>
<dbReference type="EMBL" id="CP144106">
    <property type="protein sequence ID" value="WWC91967.1"/>
    <property type="molecule type" value="Genomic_DNA"/>
</dbReference>
<sequence length="737" mass="81438">MIGAEDWIGSSTVDQIFSVGGLDGLESRDGHYGLSDSVVRNAGIAANVAASFSMVSVIIFLASSLWVYSYQKCRHLLDRVSFRLLVVAMSWEFWYSFNFLLLYINDTIYKPGRSWGPKHCTAGAYFMISAMHVVDLLVMFIALNLFLTINLGINPVRLRLERWYIGISIILGYMIPLPSAIKERFGWDFAMGTCWINGTGRKTRVKYLLEGVYVTPLITCTVSTICVAAVLIVLFRQGRATSRALFGGKGGKQKIQNDNEGQNNDHDEDDDEIGLGSLSFSEDPLSTGSGTNTNSGSGSGLGPLSSINFNSNTNTNSELGSPDTLYSKSSKYPTITKDCGKEKKATKNNEKNHLFKIRRFLKRSSNFFRGKGFLTTEEINSRKHTPQSFFNSLADKFLSIAIKISWYPITLLIINSVMLVGDLVIAAQGGARNHRTVWLYIVYYFFYGGRGIFICGLAFLIDPSLIRGIKAAWKEKKLRKTPDALPTAQTSPPDISLSPTNGRMTFHSAAFEPSVTLNQTIDYTSQSQNQTPTGSFLGIGSGSSAAPGQPFPRRQRIDSDASFDFAAALAYMPDPGNAISPGAREQSYSLPLNDTPTVELNSSYLDQDLDTSVLSDDREEKPIETNHTNLNIQIPTSPPRSVLRQSSETNTSSSGITLAGGSGGRPNTVKKASLLLGRLPAPSYRPLNGGVNKSSNRQQQDVRLIDPEVQRRKEEKRKRDERVKEIKKRFEEVQKQL</sequence>
<evidence type="ECO:0000256" key="1">
    <source>
        <dbReference type="ARBA" id="ARBA00004141"/>
    </source>
</evidence>
<evidence type="ECO:0000256" key="6">
    <source>
        <dbReference type="SAM" id="Phobius"/>
    </source>
</evidence>
<keyword evidence="8" id="KW-1185">Reference proteome</keyword>
<keyword evidence="3 6" id="KW-1133">Transmembrane helix</keyword>
<feature type="compositionally biased region" description="Polar residues" evidence="5">
    <location>
        <begin position="691"/>
        <end position="701"/>
    </location>
</feature>
<feature type="transmembrane region" description="Helical" evidence="6">
    <location>
        <begin position="437"/>
        <end position="461"/>
    </location>
</feature>
<evidence type="ECO:0000256" key="4">
    <source>
        <dbReference type="ARBA" id="ARBA00023136"/>
    </source>
</evidence>
<dbReference type="GO" id="GO:0007189">
    <property type="term" value="P:adenylate cyclase-activating G protein-coupled receptor signaling pathway"/>
    <property type="evidence" value="ECO:0007669"/>
    <property type="project" value="TreeGrafter"/>
</dbReference>
<proteinExistence type="predicted"/>
<evidence type="ECO:0000313" key="8">
    <source>
        <dbReference type="Proteomes" id="UP001355207"/>
    </source>
</evidence>
<feature type="compositionally biased region" description="Polar residues" evidence="5">
    <location>
        <begin position="625"/>
        <end position="635"/>
    </location>
</feature>
<feature type="transmembrane region" description="Helical" evidence="6">
    <location>
        <begin position="213"/>
        <end position="235"/>
    </location>
</feature>
<evidence type="ECO:0000313" key="7">
    <source>
        <dbReference type="EMBL" id="WWC91967.1"/>
    </source>
</evidence>
<dbReference type="GO" id="GO:0004930">
    <property type="term" value="F:G protein-coupled receptor activity"/>
    <property type="evidence" value="ECO:0007669"/>
    <property type="project" value="TreeGrafter"/>
</dbReference>
<dbReference type="Gene3D" id="1.20.1070.10">
    <property type="entry name" value="Rhodopsin 7-helix transmembrane proteins"/>
    <property type="match status" value="1"/>
</dbReference>
<feature type="compositionally biased region" description="Low complexity" evidence="5">
    <location>
        <begin position="284"/>
        <end position="307"/>
    </location>
</feature>
<comment type="subcellular location">
    <subcellularLocation>
        <location evidence="1">Membrane</location>
        <topology evidence="1">Multi-pass membrane protein</topology>
    </subcellularLocation>
</comment>
<dbReference type="Proteomes" id="UP001355207">
    <property type="component" value="Chromosome 9"/>
</dbReference>
<feature type="transmembrane region" description="Helical" evidence="6">
    <location>
        <begin position="80"/>
        <end position="104"/>
    </location>
</feature>
<dbReference type="RefSeq" id="XP_066078729.1">
    <property type="nucleotide sequence ID" value="XM_066222632.1"/>
</dbReference>
<feature type="region of interest" description="Disordered" evidence="5">
    <location>
        <begin position="249"/>
        <end position="307"/>
    </location>
</feature>
<dbReference type="GO" id="GO:0005886">
    <property type="term" value="C:plasma membrane"/>
    <property type="evidence" value="ECO:0007669"/>
    <property type="project" value="TreeGrafter"/>
</dbReference>
<dbReference type="AlphaFoldDB" id="A0AAX4K302"/>
<evidence type="ECO:0008006" key="9">
    <source>
        <dbReference type="Google" id="ProtNLM"/>
    </source>
</evidence>
<feature type="region of interest" description="Disordered" evidence="5">
    <location>
        <begin position="622"/>
        <end position="722"/>
    </location>
</feature>
<feature type="transmembrane region" description="Helical" evidence="6">
    <location>
        <begin position="44"/>
        <end position="68"/>
    </location>
</feature>
<evidence type="ECO:0000256" key="3">
    <source>
        <dbReference type="ARBA" id="ARBA00022989"/>
    </source>
</evidence>
<evidence type="ECO:0000256" key="5">
    <source>
        <dbReference type="SAM" id="MobiDB-lite"/>
    </source>
</evidence>
<organism evidence="7 8">
    <name type="scientific">Kwoniella dendrophila CBS 6074</name>
    <dbReference type="NCBI Taxonomy" id="1295534"/>
    <lineage>
        <taxon>Eukaryota</taxon>
        <taxon>Fungi</taxon>
        <taxon>Dikarya</taxon>
        <taxon>Basidiomycota</taxon>
        <taxon>Agaricomycotina</taxon>
        <taxon>Tremellomycetes</taxon>
        <taxon>Tremellales</taxon>
        <taxon>Cryptococcaceae</taxon>
        <taxon>Kwoniella</taxon>
    </lineage>
</organism>
<dbReference type="PANTHER" id="PTHR23112">
    <property type="entry name" value="G PROTEIN-COUPLED RECEPTOR 157-RELATED"/>
    <property type="match status" value="1"/>
</dbReference>
<feature type="compositionally biased region" description="Polar residues" evidence="5">
    <location>
        <begin position="643"/>
        <end position="656"/>
    </location>
</feature>
<keyword evidence="2 6" id="KW-0812">Transmembrane</keyword>
<protein>
    <recommendedName>
        <fullName evidence="9">G-protein coupled receptors family 2 profile 2 domain-containing protein</fullName>
    </recommendedName>
</protein>